<dbReference type="InterPro" id="IPR024930">
    <property type="entry name" value="Skp_dom_sf"/>
</dbReference>
<dbReference type="GO" id="GO:0050821">
    <property type="term" value="P:protein stabilization"/>
    <property type="evidence" value="ECO:0007669"/>
    <property type="project" value="TreeGrafter"/>
</dbReference>
<dbReference type="GO" id="GO:0005829">
    <property type="term" value="C:cytosol"/>
    <property type="evidence" value="ECO:0007669"/>
    <property type="project" value="TreeGrafter"/>
</dbReference>
<organism evidence="4">
    <name type="scientific">marine metagenome</name>
    <dbReference type="NCBI Taxonomy" id="408172"/>
    <lineage>
        <taxon>unclassified sequences</taxon>
        <taxon>metagenomes</taxon>
        <taxon>ecological metagenomes</taxon>
    </lineage>
</organism>
<sequence length="179" mass="20299">MSYRKHLLILFLSLFVTFPLWAEGSSLDGLIAVIDVETAILSTEVSKQAFEELASSKEWKEVEEDLKLKINEANDIQEKLKKEGPTMSDEDKLESQKRLNSLSQDANFLNQKLTGMRNELVGLLQNEQAPKFQKVVTELMRAKSIKILLHRNAVLGFDTGDPTLNITPEVVELLNQKEE</sequence>
<evidence type="ECO:0000256" key="3">
    <source>
        <dbReference type="SAM" id="Coils"/>
    </source>
</evidence>
<evidence type="ECO:0000313" key="4">
    <source>
        <dbReference type="EMBL" id="SVB45573.1"/>
    </source>
</evidence>
<dbReference type="GO" id="GO:0051082">
    <property type="term" value="F:unfolded protein binding"/>
    <property type="evidence" value="ECO:0007669"/>
    <property type="project" value="InterPro"/>
</dbReference>
<name>A0A382E6I2_9ZZZZ</name>
<dbReference type="PANTHER" id="PTHR35089:SF1">
    <property type="entry name" value="CHAPERONE PROTEIN SKP"/>
    <property type="match status" value="1"/>
</dbReference>
<keyword evidence="3" id="KW-0175">Coiled coil</keyword>
<dbReference type="Pfam" id="PF03938">
    <property type="entry name" value="OmpH"/>
    <property type="match status" value="1"/>
</dbReference>
<dbReference type="EMBL" id="UINC01042649">
    <property type="protein sequence ID" value="SVB45573.1"/>
    <property type="molecule type" value="Genomic_DNA"/>
</dbReference>
<dbReference type="InterPro" id="IPR005632">
    <property type="entry name" value="Chaperone_Skp"/>
</dbReference>
<dbReference type="SMART" id="SM00935">
    <property type="entry name" value="OmpH"/>
    <property type="match status" value="1"/>
</dbReference>
<gene>
    <name evidence="4" type="ORF">METZ01_LOCUS198427</name>
</gene>
<protein>
    <recommendedName>
        <fullName evidence="5">OmpH family outer membrane protein</fullName>
    </recommendedName>
</protein>
<dbReference type="PANTHER" id="PTHR35089">
    <property type="entry name" value="CHAPERONE PROTEIN SKP"/>
    <property type="match status" value="1"/>
</dbReference>
<accession>A0A382E6I2</accession>
<evidence type="ECO:0000256" key="1">
    <source>
        <dbReference type="ARBA" id="ARBA00009091"/>
    </source>
</evidence>
<comment type="similarity">
    <text evidence="1">Belongs to the Skp family.</text>
</comment>
<dbReference type="AlphaFoldDB" id="A0A382E6I2"/>
<evidence type="ECO:0000256" key="2">
    <source>
        <dbReference type="ARBA" id="ARBA00022729"/>
    </source>
</evidence>
<proteinExistence type="inferred from homology"/>
<evidence type="ECO:0008006" key="5">
    <source>
        <dbReference type="Google" id="ProtNLM"/>
    </source>
</evidence>
<keyword evidence="2" id="KW-0732">Signal</keyword>
<dbReference type="Gene3D" id="3.30.910.20">
    <property type="entry name" value="Skp domain"/>
    <property type="match status" value="1"/>
</dbReference>
<feature type="coiled-coil region" evidence="3">
    <location>
        <begin position="63"/>
        <end position="119"/>
    </location>
</feature>
<dbReference type="SUPFAM" id="SSF111384">
    <property type="entry name" value="OmpH-like"/>
    <property type="match status" value="1"/>
</dbReference>
<reference evidence="4" key="1">
    <citation type="submission" date="2018-05" db="EMBL/GenBank/DDBJ databases">
        <authorList>
            <person name="Lanie J.A."/>
            <person name="Ng W.-L."/>
            <person name="Kazmierczak K.M."/>
            <person name="Andrzejewski T.M."/>
            <person name="Davidsen T.M."/>
            <person name="Wayne K.J."/>
            <person name="Tettelin H."/>
            <person name="Glass J.I."/>
            <person name="Rusch D."/>
            <person name="Podicherti R."/>
            <person name="Tsui H.-C.T."/>
            <person name="Winkler M.E."/>
        </authorList>
    </citation>
    <scope>NUCLEOTIDE SEQUENCE</scope>
</reference>